<keyword evidence="1" id="KW-0853">WD repeat</keyword>
<dbReference type="PROSITE" id="PS50181">
    <property type="entry name" value="FBOX"/>
    <property type="match status" value="1"/>
</dbReference>
<dbReference type="PROSITE" id="PS50082">
    <property type="entry name" value="WD_REPEATS_2"/>
    <property type="match status" value="1"/>
</dbReference>
<evidence type="ECO:0000259" key="3">
    <source>
        <dbReference type="PROSITE" id="PS50181"/>
    </source>
</evidence>
<dbReference type="SMART" id="SM00256">
    <property type="entry name" value="FBOX"/>
    <property type="match status" value="1"/>
</dbReference>
<dbReference type="InterPro" id="IPR015943">
    <property type="entry name" value="WD40/YVTN_repeat-like_dom_sf"/>
</dbReference>
<dbReference type="PANTHER" id="PTHR19855:SF19">
    <property type="entry name" value="OS04G0619700 PROTEIN"/>
    <property type="match status" value="1"/>
</dbReference>
<dbReference type="InterPro" id="IPR036322">
    <property type="entry name" value="WD40_repeat_dom_sf"/>
</dbReference>
<sequence>MALECRGIEESLPENFAASTWDEEVPLAGVPSQVLCASSKPKCSKKPCSKSVTRKSVSSVPLKKGDSKSERTTSDEAGPNGQPLSFTDLPATVVSEILQCLDAKDLGIMSCVSTLLNSLASDHYGWKDFYCDRWGPPRGLNPPAGPGFPNQKSWKELFVEREFRSKSFMGRTIEGHPHLFDIAGVSVNHNCNFRLWGHEGVSVNHNCNFRLWGHEGPVTCLALDSTRIYSGSWDMSVRIWDRTHSKCLRTLRHGDWVWSLAPRGGTVASTAGRDAYIWDIDIGCLMTVIHNAHEGNAYALTRSHLGDLLFTGGEDGMIHMYQVRHDCDAEDIKPVANWIPHTGPVHSLAFEFPWVVSSSSDGRIALIDVRKLLKSGQSCTSSQQSQVRHSTPDAVEPPQRMLHGFGCNLFSVDIGADRIICGGEEGIIRIWNFSQALEVAKRAQALRSVRLENRMRRRKAQIEMCSNGARADQCSVAARRNQLNGERSGVWHSKRGMSGKLKA</sequence>
<evidence type="ECO:0000313" key="5">
    <source>
        <dbReference type="Proteomes" id="UP000317650"/>
    </source>
</evidence>
<feature type="repeat" description="WD" evidence="1">
    <location>
        <begin position="211"/>
        <end position="250"/>
    </location>
</feature>
<dbReference type="Gene3D" id="2.130.10.10">
    <property type="entry name" value="YVTN repeat-like/Quinoprotein amine dehydrogenase"/>
    <property type="match status" value="1"/>
</dbReference>
<dbReference type="Gene3D" id="1.20.1280.50">
    <property type="match status" value="1"/>
</dbReference>
<dbReference type="InterPro" id="IPR001810">
    <property type="entry name" value="F-box_dom"/>
</dbReference>
<dbReference type="PANTHER" id="PTHR19855">
    <property type="entry name" value="WD40 REPEAT PROTEIN 12, 37"/>
    <property type="match status" value="1"/>
</dbReference>
<name>A0A4S8K865_MUSBA</name>
<dbReference type="InterPro" id="IPR001680">
    <property type="entry name" value="WD40_rpt"/>
</dbReference>
<dbReference type="Pfam" id="PF00400">
    <property type="entry name" value="WD40"/>
    <property type="match status" value="4"/>
</dbReference>
<organism evidence="4 5">
    <name type="scientific">Musa balbisiana</name>
    <name type="common">Banana</name>
    <dbReference type="NCBI Taxonomy" id="52838"/>
    <lineage>
        <taxon>Eukaryota</taxon>
        <taxon>Viridiplantae</taxon>
        <taxon>Streptophyta</taxon>
        <taxon>Embryophyta</taxon>
        <taxon>Tracheophyta</taxon>
        <taxon>Spermatophyta</taxon>
        <taxon>Magnoliopsida</taxon>
        <taxon>Liliopsida</taxon>
        <taxon>Zingiberales</taxon>
        <taxon>Musaceae</taxon>
        <taxon>Musa</taxon>
    </lineage>
</organism>
<evidence type="ECO:0000313" key="4">
    <source>
        <dbReference type="EMBL" id="THU71181.1"/>
    </source>
</evidence>
<protein>
    <recommendedName>
        <fullName evidence="3">F-box domain-containing protein</fullName>
    </recommendedName>
</protein>
<feature type="compositionally biased region" description="Basic and acidic residues" evidence="2">
    <location>
        <begin position="63"/>
        <end position="74"/>
    </location>
</feature>
<evidence type="ECO:0000256" key="2">
    <source>
        <dbReference type="SAM" id="MobiDB-lite"/>
    </source>
</evidence>
<dbReference type="AlphaFoldDB" id="A0A4S8K865"/>
<dbReference type="SUPFAM" id="SSF50978">
    <property type="entry name" value="WD40 repeat-like"/>
    <property type="match status" value="1"/>
</dbReference>
<reference evidence="4 5" key="1">
    <citation type="journal article" date="2019" name="Nat. Plants">
        <title>Genome sequencing of Musa balbisiana reveals subgenome evolution and function divergence in polyploid bananas.</title>
        <authorList>
            <person name="Yao X."/>
        </authorList>
    </citation>
    <scope>NUCLEOTIDE SEQUENCE [LARGE SCALE GENOMIC DNA]</scope>
    <source>
        <strain evidence="5">cv. DH-PKW</strain>
        <tissue evidence="4">Leaves</tissue>
    </source>
</reference>
<evidence type="ECO:0000256" key="1">
    <source>
        <dbReference type="PROSITE-ProRule" id="PRU00221"/>
    </source>
</evidence>
<proteinExistence type="predicted"/>
<dbReference type="InterPro" id="IPR036047">
    <property type="entry name" value="F-box-like_dom_sf"/>
</dbReference>
<dbReference type="SUPFAM" id="SSF81383">
    <property type="entry name" value="F-box domain"/>
    <property type="match status" value="1"/>
</dbReference>
<dbReference type="Pfam" id="PF00646">
    <property type="entry name" value="F-box"/>
    <property type="match status" value="1"/>
</dbReference>
<dbReference type="PROSITE" id="PS50294">
    <property type="entry name" value="WD_REPEATS_REGION"/>
    <property type="match status" value="1"/>
</dbReference>
<keyword evidence="5" id="KW-1185">Reference proteome</keyword>
<accession>A0A4S8K865</accession>
<dbReference type="EMBL" id="PYDT01000002">
    <property type="protein sequence ID" value="THU71181.1"/>
    <property type="molecule type" value="Genomic_DNA"/>
</dbReference>
<dbReference type="SMART" id="SM00320">
    <property type="entry name" value="WD40"/>
    <property type="match status" value="5"/>
</dbReference>
<feature type="region of interest" description="Disordered" evidence="2">
    <location>
        <begin position="38"/>
        <end position="85"/>
    </location>
</feature>
<feature type="compositionally biased region" description="Low complexity" evidence="2">
    <location>
        <begin position="49"/>
        <end position="60"/>
    </location>
</feature>
<comment type="caution">
    <text evidence="4">The sequence shown here is derived from an EMBL/GenBank/DDBJ whole genome shotgun (WGS) entry which is preliminary data.</text>
</comment>
<dbReference type="STRING" id="52838.A0A4S8K865"/>
<gene>
    <name evidence="4" type="ORF">C4D60_Mb08t32830</name>
</gene>
<feature type="domain" description="F-box" evidence="3">
    <location>
        <begin position="83"/>
        <end position="129"/>
    </location>
</feature>
<dbReference type="Proteomes" id="UP000317650">
    <property type="component" value="Chromosome 8"/>
</dbReference>